<proteinExistence type="predicted"/>
<name>A0A0E9V9C6_ANGAN</name>
<sequence>MLGKHSFIHFDRLTNCPCFTVISYYLCHFRSPLYSL</sequence>
<accession>A0A0E9V9C6</accession>
<evidence type="ECO:0000313" key="1">
    <source>
        <dbReference type="EMBL" id="JAH74065.1"/>
    </source>
</evidence>
<reference evidence="1" key="2">
    <citation type="journal article" date="2015" name="Fish Shellfish Immunol.">
        <title>Early steps in the European eel (Anguilla anguilla)-Vibrio vulnificus interaction in the gills: Role of the RtxA13 toxin.</title>
        <authorList>
            <person name="Callol A."/>
            <person name="Pajuelo D."/>
            <person name="Ebbesson L."/>
            <person name="Teles M."/>
            <person name="MacKenzie S."/>
            <person name="Amaro C."/>
        </authorList>
    </citation>
    <scope>NUCLEOTIDE SEQUENCE</scope>
</reference>
<protein>
    <submittedName>
        <fullName evidence="1">Uncharacterized protein</fullName>
    </submittedName>
</protein>
<reference evidence="1" key="1">
    <citation type="submission" date="2014-11" db="EMBL/GenBank/DDBJ databases">
        <authorList>
            <person name="Amaro Gonzalez C."/>
        </authorList>
    </citation>
    <scope>NUCLEOTIDE SEQUENCE</scope>
</reference>
<organism evidence="1">
    <name type="scientific">Anguilla anguilla</name>
    <name type="common">European freshwater eel</name>
    <name type="synonym">Muraena anguilla</name>
    <dbReference type="NCBI Taxonomy" id="7936"/>
    <lineage>
        <taxon>Eukaryota</taxon>
        <taxon>Metazoa</taxon>
        <taxon>Chordata</taxon>
        <taxon>Craniata</taxon>
        <taxon>Vertebrata</taxon>
        <taxon>Euteleostomi</taxon>
        <taxon>Actinopterygii</taxon>
        <taxon>Neopterygii</taxon>
        <taxon>Teleostei</taxon>
        <taxon>Anguilliformes</taxon>
        <taxon>Anguillidae</taxon>
        <taxon>Anguilla</taxon>
    </lineage>
</organism>
<dbReference type="AlphaFoldDB" id="A0A0E9V9C6"/>
<dbReference type="EMBL" id="GBXM01034512">
    <property type="protein sequence ID" value="JAH74065.1"/>
    <property type="molecule type" value="Transcribed_RNA"/>
</dbReference>